<feature type="transmembrane region" description="Helical" evidence="1">
    <location>
        <begin position="6"/>
        <end position="26"/>
    </location>
</feature>
<proteinExistence type="predicted"/>
<dbReference type="RefSeq" id="WP_113029956.1">
    <property type="nucleotide sequence ID" value="NZ_QMFB01000002.1"/>
</dbReference>
<accession>A0A329MSM6</accession>
<keyword evidence="3" id="KW-1185">Reference proteome</keyword>
<evidence type="ECO:0000256" key="1">
    <source>
        <dbReference type="SAM" id="Phobius"/>
    </source>
</evidence>
<evidence type="ECO:0000313" key="3">
    <source>
        <dbReference type="Proteomes" id="UP000250369"/>
    </source>
</evidence>
<protein>
    <submittedName>
        <fullName evidence="2">Uncharacterized protein</fullName>
    </submittedName>
</protein>
<comment type="caution">
    <text evidence="2">The sequence shown here is derived from an EMBL/GenBank/DDBJ whole genome shotgun (WGS) entry which is preliminary data.</text>
</comment>
<gene>
    <name evidence="2" type="ORF">DQG23_06340</name>
</gene>
<reference evidence="2 3" key="1">
    <citation type="journal article" date="2009" name="Int. J. Syst. Evol. Microbiol.">
        <title>Paenibacillus contaminans sp. nov., isolated from a contaminated laboratory plate.</title>
        <authorList>
            <person name="Chou J.H."/>
            <person name="Lee J.H."/>
            <person name="Lin M.C."/>
            <person name="Chang P.S."/>
            <person name="Arun A.B."/>
            <person name="Young C.C."/>
            <person name="Chen W.M."/>
        </authorList>
    </citation>
    <scope>NUCLEOTIDE SEQUENCE [LARGE SCALE GENOMIC DNA]</scope>
    <source>
        <strain evidence="2 3">CKOBP-6</strain>
    </source>
</reference>
<keyword evidence="1" id="KW-0472">Membrane</keyword>
<dbReference type="Proteomes" id="UP000250369">
    <property type="component" value="Unassembled WGS sequence"/>
</dbReference>
<keyword evidence="1" id="KW-0812">Transmembrane</keyword>
<sequence length="60" mass="6536">MKSKVVIVIMFVLLGIAMISYTISIIRNYGKTENPTPPAAQAAEYALNSAAMQLYVPFKG</sequence>
<evidence type="ECO:0000313" key="2">
    <source>
        <dbReference type="EMBL" id="RAV22550.1"/>
    </source>
</evidence>
<organism evidence="2 3">
    <name type="scientific">Paenibacillus contaminans</name>
    <dbReference type="NCBI Taxonomy" id="450362"/>
    <lineage>
        <taxon>Bacteria</taxon>
        <taxon>Bacillati</taxon>
        <taxon>Bacillota</taxon>
        <taxon>Bacilli</taxon>
        <taxon>Bacillales</taxon>
        <taxon>Paenibacillaceae</taxon>
        <taxon>Paenibacillus</taxon>
    </lineage>
</organism>
<keyword evidence="1" id="KW-1133">Transmembrane helix</keyword>
<dbReference type="EMBL" id="QMFB01000002">
    <property type="protein sequence ID" value="RAV22550.1"/>
    <property type="molecule type" value="Genomic_DNA"/>
</dbReference>
<dbReference type="AlphaFoldDB" id="A0A329MSM6"/>
<name>A0A329MSM6_9BACL</name>